<reference evidence="4" key="2">
    <citation type="submission" date="2023-05" db="EMBL/GenBank/DDBJ databases">
        <authorList>
            <consortium name="Lawrence Berkeley National Laboratory"/>
            <person name="Steindorff A."/>
            <person name="Hensen N."/>
            <person name="Bonometti L."/>
            <person name="Westerberg I."/>
            <person name="Brannstrom I.O."/>
            <person name="Guillou S."/>
            <person name="Cros-Aarteil S."/>
            <person name="Calhoun S."/>
            <person name="Haridas S."/>
            <person name="Kuo A."/>
            <person name="Mondo S."/>
            <person name="Pangilinan J."/>
            <person name="Riley R."/>
            <person name="Labutti K."/>
            <person name="Andreopoulos B."/>
            <person name="Lipzen A."/>
            <person name="Chen C."/>
            <person name="Yanf M."/>
            <person name="Daum C."/>
            <person name="Ng V."/>
            <person name="Clum A."/>
            <person name="Ohm R."/>
            <person name="Martin F."/>
            <person name="Silar P."/>
            <person name="Natvig D."/>
            <person name="Lalanne C."/>
            <person name="Gautier V."/>
            <person name="Ament-Velasquez S.L."/>
            <person name="Kruys A."/>
            <person name="Hutchinson M.I."/>
            <person name="Powell A.J."/>
            <person name="Barry K."/>
            <person name="Miller A.N."/>
            <person name="Grigoriev I.V."/>
            <person name="Debuchy R."/>
            <person name="Gladieux P."/>
            <person name="Thoren M.H."/>
            <person name="Johannesson H."/>
        </authorList>
    </citation>
    <scope>NUCLEOTIDE SEQUENCE</scope>
    <source>
        <strain evidence="4">CBS 990.96</strain>
    </source>
</reference>
<evidence type="ECO:0000313" key="5">
    <source>
        <dbReference type="Proteomes" id="UP001301958"/>
    </source>
</evidence>
<dbReference type="InterPro" id="IPR056884">
    <property type="entry name" value="NPHP3-like_N"/>
</dbReference>
<feature type="region of interest" description="Disordered" evidence="2">
    <location>
        <begin position="1"/>
        <end position="30"/>
    </location>
</feature>
<evidence type="ECO:0000256" key="2">
    <source>
        <dbReference type="SAM" id="MobiDB-lite"/>
    </source>
</evidence>
<evidence type="ECO:0000259" key="3">
    <source>
        <dbReference type="Pfam" id="PF24883"/>
    </source>
</evidence>
<dbReference type="SUPFAM" id="SSF52540">
    <property type="entry name" value="P-loop containing nucleoside triphosphate hydrolases"/>
    <property type="match status" value="1"/>
</dbReference>
<evidence type="ECO:0000313" key="4">
    <source>
        <dbReference type="EMBL" id="KAK4222568.1"/>
    </source>
</evidence>
<dbReference type="EMBL" id="MU865464">
    <property type="protein sequence ID" value="KAK4222568.1"/>
    <property type="molecule type" value="Genomic_DNA"/>
</dbReference>
<evidence type="ECO:0000256" key="1">
    <source>
        <dbReference type="ARBA" id="ARBA00022737"/>
    </source>
</evidence>
<reference evidence="4" key="1">
    <citation type="journal article" date="2023" name="Mol. Phylogenet. Evol.">
        <title>Genome-scale phylogeny and comparative genomics of the fungal order Sordariales.</title>
        <authorList>
            <person name="Hensen N."/>
            <person name="Bonometti L."/>
            <person name="Westerberg I."/>
            <person name="Brannstrom I.O."/>
            <person name="Guillou S."/>
            <person name="Cros-Aarteil S."/>
            <person name="Calhoun S."/>
            <person name="Haridas S."/>
            <person name="Kuo A."/>
            <person name="Mondo S."/>
            <person name="Pangilinan J."/>
            <person name="Riley R."/>
            <person name="LaButti K."/>
            <person name="Andreopoulos B."/>
            <person name="Lipzen A."/>
            <person name="Chen C."/>
            <person name="Yan M."/>
            <person name="Daum C."/>
            <person name="Ng V."/>
            <person name="Clum A."/>
            <person name="Steindorff A."/>
            <person name="Ohm R.A."/>
            <person name="Martin F."/>
            <person name="Silar P."/>
            <person name="Natvig D.O."/>
            <person name="Lalanne C."/>
            <person name="Gautier V."/>
            <person name="Ament-Velasquez S.L."/>
            <person name="Kruys A."/>
            <person name="Hutchinson M.I."/>
            <person name="Powell A.J."/>
            <person name="Barry K."/>
            <person name="Miller A.N."/>
            <person name="Grigoriev I.V."/>
            <person name="Debuchy R."/>
            <person name="Gladieux P."/>
            <person name="Hiltunen Thoren M."/>
            <person name="Johannesson H."/>
        </authorList>
    </citation>
    <scope>NUCLEOTIDE SEQUENCE</scope>
    <source>
        <strain evidence="4">CBS 990.96</strain>
    </source>
</reference>
<keyword evidence="5" id="KW-1185">Reference proteome</keyword>
<proteinExistence type="predicted"/>
<dbReference type="AlphaFoldDB" id="A0AAN6YQE8"/>
<name>A0AAN6YQE8_9PEZI</name>
<dbReference type="Pfam" id="PF24883">
    <property type="entry name" value="NPHP3_N"/>
    <property type="match status" value="1"/>
</dbReference>
<dbReference type="Proteomes" id="UP001301958">
    <property type="component" value="Unassembled WGS sequence"/>
</dbReference>
<accession>A0AAN6YQE8</accession>
<sequence>MTLPKLTSHRGASPFREPEPELAPEGGTPLTWTKHLKPNAYFRRIKDQACSTIETLHHDSQKTDAILKVDKDEEEFLSPVAAGIRSLITKMPKPIDKISDLDKAALYALCRDDFHAYFLDKKPTKGTCRWVHKQPKFQAWKSKTSKKPNLSLQGPPASGKSFLANHIISQFPLDEVIHCFLNATDPDRSDLDALLKATLQ</sequence>
<dbReference type="InterPro" id="IPR027417">
    <property type="entry name" value="P-loop_NTPase"/>
</dbReference>
<comment type="caution">
    <text evidence="4">The sequence shown here is derived from an EMBL/GenBank/DDBJ whole genome shotgun (WGS) entry which is preliminary data.</text>
</comment>
<gene>
    <name evidence="4" type="ORF">QBC38DRAFT_460252</name>
</gene>
<protein>
    <recommendedName>
        <fullName evidence="3">Nephrocystin 3-like N-terminal domain-containing protein</fullName>
    </recommendedName>
</protein>
<feature type="domain" description="Nephrocystin 3-like N-terminal" evidence="3">
    <location>
        <begin position="126"/>
        <end position="199"/>
    </location>
</feature>
<keyword evidence="1" id="KW-0677">Repeat</keyword>
<organism evidence="4 5">
    <name type="scientific">Podospora fimiseda</name>
    <dbReference type="NCBI Taxonomy" id="252190"/>
    <lineage>
        <taxon>Eukaryota</taxon>
        <taxon>Fungi</taxon>
        <taxon>Dikarya</taxon>
        <taxon>Ascomycota</taxon>
        <taxon>Pezizomycotina</taxon>
        <taxon>Sordariomycetes</taxon>
        <taxon>Sordariomycetidae</taxon>
        <taxon>Sordariales</taxon>
        <taxon>Podosporaceae</taxon>
        <taxon>Podospora</taxon>
    </lineage>
</organism>